<evidence type="ECO:0000313" key="2">
    <source>
        <dbReference type="EMBL" id="KFA69151.1"/>
    </source>
</evidence>
<feature type="compositionally biased region" description="Acidic residues" evidence="1">
    <location>
        <begin position="403"/>
        <end position="418"/>
    </location>
</feature>
<dbReference type="InParanoid" id="A0A084QYW6"/>
<dbReference type="OMA" id="FEEDQEM"/>
<dbReference type="EMBL" id="KL659601">
    <property type="protein sequence ID" value="KFA69151.1"/>
    <property type="molecule type" value="Genomic_DNA"/>
</dbReference>
<sequence>MQATNTAKRGFEAADVYDSGDEPILPFPKMPKRATNDEAQEVALSAEDAGLVRAHLNEDFRKFLKNNLPLKLASSWARYYMVQAARHLMMQAFQNGITIDQLQIGPDCLPYWEGKSYDPTLETLTTVIQDALTQYAVSHSLGPLLYEELAWKSRYKLAKARAMGLELIDIEFRDDMLPSWEGDDTRLELDPTQPRSPDTPCSEVGYEYVEWLDLDTKNLPTAVHTGSPDLPGPDWSDWAAKCVGFSTAARFTRFNSDDESDCSSIVTSDSNSDSEEDDDDTDVELNNPLFDVPVIEEPECNVIYDAQILFEGTVHEVDLEVYAIDCDEDDEELNDMPTVELLVDREGYEHHYDATHAVDIEFPNMDVYCTDQHLLPAQPCASPAAEEQEDTALPTGLIYDPEPVIEETGDDDDEEDIESIASEEATSESDVEEEEEPARRPPRLFVTTYRPGPLGGKIPTPL</sequence>
<evidence type="ECO:0000313" key="3">
    <source>
        <dbReference type="Proteomes" id="UP000028524"/>
    </source>
</evidence>
<dbReference type="OrthoDB" id="4939762at2759"/>
<dbReference type="Proteomes" id="UP000028524">
    <property type="component" value="Unassembled WGS sequence"/>
</dbReference>
<feature type="compositionally biased region" description="Low complexity" evidence="1">
    <location>
        <begin position="262"/>
        <end position="271"/>
    </location>
</feature>
<feature type="region of interest" description="Disordered" evidence="1">
    <location>
        <begin position="257"/>
        <end position="282"/>
    </location>
</feature>
<organism evidence="2 3">
    <name type="scientific">Stachybotrys chlorohalonatus (strain IBT 40285)</name>
    <dbReference type="NCBI Taxonomy" id="1283841"/>
    <lineage>
        <taxon>Eukaryota</taxon>
        <taxon>Fungi</taxon>
        <taxon>Dikarya</taxon>
        <taxon>Ascomycota</taxon>
        <taxon>Pezizomycotina</taxon>
        <taxon>Sordariomycetes</taxon>
        <taxon>Hypocreomycetidae</taxon>
        <taxon>Hypocreales</taxon>
        <taxon>Stachybotryaceae</taxon>
        <taxon>Stachybotrys</taxon>
    </lineage>
</organism>
<proteinExistence type="predicted"/>
<evidence type="ECO:0000256" key="1">
    <source>
        <dbReference type="SAM" id="MobiDB-lite"/>
    </source>
</evidence>
<dbReference type="AlphaFoldDB" id="A0A084QYW6"/>
<name>A0A084QYW6_STAC4</name>
<reference evidence="2 3" key="1">
    <citation type="journal article" date="2014" name="BMC Genomics">
        <title>Comparative genome sequencing reveals chemotype-specific gene clusters in the toxigenic black mold Stachybotrys.</title>
        <authorList>
            <person name="Semeiks J."/>
            <person name="Borek D."/>
            <person name="Otwinowski Z."/>
            <person name="Grishin N.V."/>
        </authorList>
    </citation>
    <scope>NUCLEOTIDE SEQUENCE [LARGE SCALE GENOMIC DNA]</scope>
    <source>
        <strain evidence="2 3">IBT 40285</strain>
    </source>
</reference>
<keyword evidence="3" id="KW-1185">Reference proteome</keyword>
<feature type="compositionally biased region" description="Acidic residues" evidence="1">
    <location>
        <begin position="425"/>
        <end position="436"/>
    </location>
</feature>
<feature type="region of interest" description="Disordered" evidence="1">
    <location>
        <begin position="380"/>
        <end position="462"/>
    </location>
</feature>
<feature type="compositionally biased region" description="Acidic residues" evidence="1">
    <location>
        <begin position="272"/>
        <end position="282"/>
    </location>
</feature>
<accession>A0A084QYW6</accession>
<protein>
    <submittedName>
        <fullName evidence="2">Uncharacterized protein</fullName>
    </submittedName>
</protein>
<dbReference type="HOGENOM" id="CLU_661509_0_0_1"/>
<gene>
    <name evidence="2" type="ORF">S40285_00040</name>
</gene>